<comment type="caution">
    <text evidence="1">The sequence shown here is derived from an EMBL/GenBank/DDBJ whole genome shotgun (WGS) entry which is preliminary data.</text>
</comment>
<dbReference type="AlphaFoldDB" id="X1MK33"/>
<accession>X1MK33</accession>
<name>X1MK33_9ZZZZ</name>
<sequence>SSEKLLLKGLAIASSEDLKEEKAFPIGRGIEPLAYGLLRKHGKYLIFDEARWIIQEGENGIEAIIQMDKPSGVLGGLIANAKPPEDYSKIPADAALFISLAGVNPYRAWKEAGKLSAEEGALEVLGNLDIEKEFARMAIDLEDEVLFIMQGWDVDRWYAPARWLVSVKAGSERSFESWVQLAPWFFPAAWDTTITHGDVEFTYLEFAEDLPPLTYLFRESYLTVTTDSALVPWWLDACFDSLTIETSEEFAIYCEAAGIKKPVLYLNWPLFKEELKGFLLYAADRTSGFTPANVEEKLFPFLDAFEMKALLIGMEHEGNALTFTIRSAN</sequence>
<gene>
    <name evidence="1" type="ORF">S06H3_13522</name>
</gene>
<feature type="non-terminal residue" evidence="1">
    <location>
        <position position="1"/>
    </location>
</feature>
<organism evidence="1">
    <name type="scientific">marine sediment metagenome</name>
    <dbReference type="NCBI Taxonomy" id="412755"/>
    <lineage>
        <taxon>unclassified sequences</taxon>
        <taxon>metagenomes</taxon>
        <taxon>ecological metagenomes</taxon>
    </lineage>
</organism>
<reference evidence="1" key="1">
    <citation type="journal article" date="2014" name="Front. Microbiol.">
        <title>High frequency of phylogenetically diverse reductive dehalogenase-homologous genes in deep subseafloor sedimentary metagenomes.</title>
        <authorList>
            <person name="Kawai M."/>
            <person name="Futagami T."/>
            <person name="Toyoda A."/>
            <person name="Takaki Y."/>
            <person name="Nishi S."/>
            <person name="Hori S."/>
            <person name="Arai W."/>
            <person name="Tsubouchi T."/>
            <person name="Morono Y."/>
            <person name="Uchiyama I."/>
            <person name="Ito T."/>
            <person name="Fujiyama A."/>
            <person name="Inagaki F."/>
            <person name="Takami H."/>
        </authorList>
    </citation>
    <scope>NUCLEOTIDE SEQUENCE</scope>
    <source>
        <strain evidence="1">Expedition CK06-06</strain>
    </source>
</reference>
<protein>
    <submittedName>
        <fullName evidence="1">Uncharacterized protein</fullName>
    </submittedName>
</protein>
<dbReference type="EMBL" id="BARV01006605">
    <property type="protein sequence ID" value="GAI15060.1"/>
    <property type="molecule type" value="Genomic_DNA"/>
</dbReference>
<evidence type="ECO:0000313" key="1">
    <source>
        <dbReference type="EMBL" id="GAI15060.1"/>
    </source>
</evidence>
<proteinExistence type="predicted"/>